<protein>
    <submittedName>
        <fullName evidence="1">Uncharacterized protein</fullName>
    </submittedName>
</protein>
<accession>X0TMC5</accession>
<comment type="caution">
    <text evidence="1">The sequence shown here is derived from an EMBL/GenBank/DDBJ whole genome shotgun (WGS) entry which is preliminary data.</text>
</comment>
<proteinExistence type="predicted"/>
<dbReference type="EMBL" id="BARS01018429">
    <property type="protein sequence ID" value="GAF94389.1"/>
    <property type="molecule type" value="Genomic_DNA"/>
</dbReference>
<organism evidence="1">
    <name type="scientific">marine sediment metagenome</name>
    <dbReference type="NCBI Taxonomy" id="412755"/>
    <lineage>
        <taxon>unclassified sequences</taxon>
        <taxon>metagenomes</taxon>
        <taxon>ecological metagenomes</taxon>
    </lineage>
</organism>
<name>X0TMC5_9ZZZZ</name>
<evidence type="ECO:0000313" key="1">
    <source>
        <dbReference type="EMBL" id="GAF94389.1"/>
    </source>
</evidence>
<sequence>MDKNSKPPLQFTKLSTDDIHKHRRDYQLLLINNNRLTIGEKGVQMMYIDKRFYNTFK</sequence>
<gene>
    <name evidence="1" type="ORF">S01H1_29989</name>
</gene>
<reference evidence="1" key="1">
    <citation type="journal article" date="2014" name="Front. Microbiol.">
        <title>High frequency of phylogenetically diverse reductive dehalogenase-homologous genes in deep subseafloor sedimentary metagenomes.</title>
        <authorList>
            <person name="Kawai M."/>
            <person name="Futagami T."/>
            <person name="Toyoda A."/>
            <person name="Takaki Y."/>
            <person name="Nishi S."/>
            <person name="Hori S."/>
            <person name="Arai W."/>
            <person name="Tsubouchi T."/>
            <person name="Morono Y."/>
            <person name="Uchiyama I."/>
            <person name="Ito T."/>
            <person name="Fujiyama A."/>
            <person name="Inagaki F."/>
            <person name="Takami H."/>
        </authorList>
    </citation>
    <scope>NUCLEOTIDE SEQUENCE</scope>
    <source>
        <strain evidence="1">Expedition CK06-06</strain>
    </source>
</reference>
<dbReference type="AlphaFoldDB" id="X0TMC5"/>